<organism evidence="1">
    <name type="scientific">Culex pipiens</name>
    <name type="common">House mosquito</name>
    <dbReference type="NCBI Taxonomy" id="7175"/>
    <lineage>
        <taxon>Eukaryota</taxon>
        <taxon>Metazoa</taxon>
        <taxon>Ecdysozoa</taxon>
        <taxon>Arthropoda</taxon>
        <taxon>Hexapoda</taxon>
        <taxon>Insecta</taxon>
        <taxon>Pterygota</taxon>
        <taxon>Neoptera</taxon>
        <taxon>Endopterygota</taxon>
        <taxon>Diptera</taxon>
        <taxon>Nematocera</taxon>
        <taxon>Culicoidea</taxon>
        <taxon>Culicidae</taxon>
        <taxon>Culicinae</taxon>
        <taxon>Culicini</taxon>
        <taxon>Culex</taxon>
        <taxon>Culex</taxon>
    </lineage>
</organism>
<proteinExistence type="predicted"/>
<dbReference type="AlphaFoldDB" id="A0A8D8BZH8"/>
<evidence type="ECO:0000313" key="1">
    <source>
        <dbReference type="EMBL" id="CAG6482092.1"/>
    </source>
</evidence>
<protein>
    <submittedName>
        <fullName evidence="1">(northern house mosquito) hypothetical protein</fullName>
    </submittedName>
</protein>
<dbReference type="EMBL" id="HBUE01092338">
    <property type="protein sequence ID" value="CAG6482094.1"/>
    <property type="molecule type" value="Transcribed_RNA"/>
</dbReference>
<accession>A0A8D8BZH8</accession>
<reference evidence="1" key="1">
    <citation type="submission" date="2021-05" db="EMBL/GenBank/DDBJ databases">
        <authorList>
            <person name="Alioto T."/>
            <person name="Alioto T."/>
            <person name="Gomez Garrido J."/>
        </authorList>
    </citation>
    <scope>NUCLEOTIDE SEQUENCE</scope>
</reference>
<name>A0A8D8BZH8_CULPI</name>
<sequence length="100" mass="11741">MIALGMRFRLRIWVGTIRSWCRTSTRISSTVGFEVRFRESQLTDCFCFVFRNRPRCTTVGSYHVRMLALRVHWAEDLAVFLSVSWVLSLGEGRHGNAREW</sequence>
<dbReference type="EMBL" id="HBUE01092337">
    <property type="protein sequence ID" value="CAG6482092.1"/>
    <property type="molecule type" value="Transcribed_RNA"/>
</dbReference>